<dbReference type="AlphaFoldDB" id="A0A0K1E546"/>
<dbReference type="Proteomes" id="UP000067626">
    <property type="component" value="Chromosome"/>
</dbReference>
<dbReference type="KEGG" id="ccro:CMC5_000860"/>
<sequence length="147" mass="16207">MSRSTGALLIAVLGSLMFTTGCSSGPRSLRRTPPKVELRPCGNEKVEHGEGYDAKARDCIWKAYVDRELAEFKTTHFTIEGDPISYKIQINPNVTVTVDNQDRYGQKGVSNHTCQAMERIRQEKQPERFGFALSGCTGGGMARLAVP</sequence>
<reference evidence="1 2" key="1">
    <citation type="submission" date="2015-07" db="EMBL/GenBank/DDBJ databases">
        <title>Genome analysis of myxobacterium Chondromyces crocatus Cm c5 reveals a high potential for natural compound synthesis and the genetic basis for the loss of fruiting body formation.</title>
        <authorList>
            <person name="Zaburannyi N."/>
            <person name="Bunk B."/>
            <person name="Maier J."/>
            <person name="Overmann J."/>
            <person name="Mueller R."/>
        </authorList>
    </citation>
    <scope>NUCLEOTIDE SEQUENCE [LARGE SCALE GENOMIC DNA]</scope>
    <source>
        <strain evidence="1 2">Cm c5</strain>
    </source>
</reference>
<evidence type="ECO:0000313" key="2">
    <source>
        <dbReference type="Proteomes" id="UP000067626"/>
    </source>
</evidence>
<proteinExistence type="predicted"/>
<evidence type="ECO:0000313" key="1">
    <source>
        <dbReference type="EMBL" id="AKT35974.1"/>
    </source>
</evidence>
<accession>A0A0K1E546</accession>
<name>A0A0K1E546_CHOCO</name>
<organism evidence="1 2">
    <name type="scientific">Chondromyces crocatus</name>
    <dbReference type="NCBI Taxonomy" id="52"/>
    <lineage>
        <taxon>Bacteria</taxon>
        <taxon>Pseudomonadati</taxon>
        <taxon>Myxococcota</taxon>
        <taxon>Polyangia</taxon>
        <taxon>Polyangiales</taxon>
        <taxon>Polyangiaceae</taxon>
        <taxon>Chondromyces</taxon>
    </lineage>
</organism>
<protein>
    <recommendedName>
        <fullName evidence="3">Lipoprotein</fullName>
    </recommendedName>
</protein>
<dbReference type="EMBL" id="CP012159">
    <property type="protein sequence ID" value="AKT35974.1"/>
    <property type="molecule type" value="Genomic_DNA"/>
</dbReference>
<dbReference type="PROSITE" id="PS51257">
    <property type="entry name" value="PROKAR_LIPOPROTEIN"/>
    <property type="match status" value="1"/>
</dbReference>
<keyword evidence="2" id="KW-1185">Reference proteome</keyword>
<dbReference type="OrthoDB" id="1912370at2"/>
<gene>
    <name evidence="1" type="ORF">CMC5_000860</name>
</gene>
<dbReference type="RefSeq" id="WP_050428554.1">
    <property type="nucleotide sequence ID" value="NZ_CP012159.1"/>
</dbReference>
<dbReference type="STRING" id="52.CMC5_000860"/>
<evidence type="ECO:0008006" key="3">
    <source>
        <dbReference type="Google" id="ProtNLM"/>
    </source>
</evidence>